<accession>A0ABW5NSI3</accession>
<dbReference type="EMBL" id="JBHUMD010000003">
    <property type="protein sequence ID" value="MFD2600787.1"/>
    <property type="molecule type" value="Genomic_DNA"/>
</dbReference>
<proteinExistence type="predicted"/>
<gene>
    <name evidence="1" type="ORF">ACFSR3_01850</name>
</gene>
<organism evidence="1 2">
    <name type="scientific">Flavobacterium suzhouense</name>
    <dbReference type="NCBI Taxonomy" id="1529638"/>
    <lineage>
        <taxon>Bacteria</taxon>
        <taxon>Pseudomonadati</taxon>
        <taxon>Bacteroidota</taxon>
        <taxon>Flavobacteriia</taxon>
        <taxon>Flavobacteriales</taxon>
        <taxon>Flavobacteriaceae</taxon>
        <taxon>Flavobacterium</taxon>
    </lineage>
</organism>
<keyword evidence="2" id="KW-1185">Reference proteome</keyword>
<comment type="caution">
    <text evidence="1">The sequence shown here is derived from an EMBL/GenBank/DDBJ whole genome shotgun (WGS) entry which is preliminary data.</text>
</comment>
<dbReference type="RefSeq" id="WP_379819459.1">
    <property type="nucleotide sequence ID" value="NZ_JBHUMD010000003.1"/>
</dbReference>
<dbReference type="Proteomes" id="UP001597480">
    <property type="component" value="Unassembled WGS sequence"/>
</dbReference>
<evidence type="ECO:0008006" key="3">
    <source>
        <dbReference type="Google" id="ProtNLM"/>
    </source>
</evidence>
<sequence length="739" mass="84844">MLLYINKQLVDLDSNQTIAQTKQVNDLNSLDNRQANYTNKFKLPKTANNIRIMGYLTLAGNNSDIPYQKNECSLFSDNGECFVYNGWAVVTDGGDSFEVAVYDGIIDLYKAIENQNIASIGLEPLEHIKNLDAIKNTWNPSHPMFGKCRYILADYNGKTGYRKAGFPFPIDKIDIDYLVPSVNVAWLWDSIFKNYGIDYSGSVFLTQQFKNLWMTYPKGIITQDDGTEIFKANVFGNANSANIFNAWKNCLLRYTTDDTAYLDHFYEDPQHYRLTAKESGYYRINLKCKLNNREKTRVFIVKNVTGTDNNYLNTLSEYKYFIHDLAPNTEYKGSLTVWLEQNESFSLMMRHENANGYVVVNGNPEMEVTIYRLNLAAMDFAGAFADFSVRDFLAEVIYRFGLTLFKDRYSGNYEFLTLQEILQSPEPIDLSRKLVKKVSENYIYGSYAQNNWFRYNYNTKENDHNDGCIKLQNVNLPDSKEMIKSKVYSPEKDRSGYLRRNGNIYKLWEKEIDDDPDAEEPVTYKSLDKRYYFMRSEKTEKPLLLIFNTTQETSNVSSYWTENYWKLSFSDSIADYYGAIGTLLNKTQLVTAEMYLNDSDIANFDFRKLYYIEQLGGYFLMNKINNYIPGKPVRCELLRIASYSPDADARKNITMTKVVMGNFFADVYFTTQGNPQAIALNAAKASGEPLSGRTVDPTVSRVRYAFNVPGVYTISLTADGYTTPAVQVTIPGNNTILLP</sequence>
<name>A0ABW5NSI3_9FLAO</name>
<reference evidence="2" key="1">
    <citation type="journal article" date="2019" name="Int. J. Syst. Evol. Microbiol.">
        <title>The Global Catalogue of Microorganisms (GCM) 10K type strain sequencing project: providing services to taxonomists for standard genome sequencing and annotation.</title>
        <authorList>
            <consortium name="The Broad Institute Genomics Platform"/>
            <consortium name="The Broad Institute Genome Sequencing Center for Infectious Disease"/>
            <person name="Wu L."/>
            <person name="Ma J."/>
        </authorList>
    </citation>
    <scope>NUCLEOTIDE SEQUENCE [LARGE SCALE GENOMIC DNA]</scope>
    <source>
        <strain evidence="2">KCTC 42107</strain>
    </source>
</reference>
<protein>
    <recommendedName>
        <fullName evidence="3">Carboxypeptidase regulatory-like domain-containing protein</fullName>
    </recommendedName>
</protein>
<evidence type="ECO:0000313" key="1">
    <source>
        <dbReference type="EMBL" id="MFD2600787.1"/>
    </source>
</evidence>
<evidence type="ECO:0000313" key="2">
    <source>
        <dbReference type="Proteomes" id="UP001597480"/>
    </source>
</evidence>